<feature type="compositionally biased region" description="Basic residues" evidence="1">
    <location>
        <begin position="106"/>
        <end position="115"/>
    </location>
</feature>
<accession>G9MRX7</accession>
<reference evidence="2 3" key="1">
    <citation type="journal article" date="2011" name="Genome Biol.">
        <title>Comparative genome sequence analysis underscores mycoparasitism as the ancestral life style of Trichoderma.</title>
        <authorList>
            <person name="Kubicek C.P."/>
            <person name="Herrera-Estrella A."/>
            <person name="Seidl-Seiboth V."/>
            <person name="Martinez D.A."/>
            <person name="Druzhinina I.S."/>
            <person name="Thon M."/>
            <person name="Zeilinger S."/>
            <person name="Casas-Flores S."/>
            <person name="Horwitz B.A."/>
            <person name="Mukherjee P.K."/>
            <person name="Mukherjee M."/>
            <person name="Kredics L."/>
            <person name="Alcaraz L.D."/>
            <person name="Aerts A."/>
            <person name="Antal Z."/>
            <person name="Atanasova L."/>
            <person name="Cervantes-Badillo M.G."/>
            <person name="Challacombe J."/>
            <person name="Chertkov O."/>
            <person name="McCluskey K."/>
            <person name="Coulpier F."/>
            <person name="Deshpande N."/>
            <person name="von Doehren H."/>
            <person name="Ebbole D.J."/>
            <person name="Esquivel-Naranjo E.U."/>
            <person name="Fekete E."/>
            <person name="Flipphi M."/>
            <person name="Glaser F."/>
            <person name="Gomez-Rodriguez E.Y."/>
            <person name="Gruber S."/>
            <person name="Han C."/>
            <person name="Henrissat B."/>
            <person name="Hermosa R."/>
            <person name="Hernandez-Onate M."/>
            <person name="Karaffa L."/>
            <person name="Kosti I."/>
            <person name="Le Crom S."/>
            <person name="Lindquist E."/>
            <person name="Lucas S."/>
            <person name="Luebeck M."/>
            <person name="Luebeck P.S."/>
            <person name="Margeot A."/>
            <person name="Metz B."/>
            <person name="Misra M."/>
            <person name="Nevalainen H."/>
            <person name="Omann M."/>
            <person name="Packer N."/>
            <person name="Perrone G."/>
            <person name="Uresti-Rivera E.E."/>
            <person name="Salamov A."/>
            <person name="Schmoll M."/>
            <person name="Seiboth B."/>
            <person name="Shapiro H."/>
            <person name="Sukno S."/>
            <person name="Tamayo-Ramos J.A."/>
            <person name="Tisch D."/>
            <person name="Wiest A."/>
            <person name="Wilkinson H.H."/>
            <person name="Zhang M."/>
            <person name="Coutinho P.M."/>
            <person name="Kenerley C.M."/>
            <person name="Monte E."/>
            <person name="Baker S.E."/>
            <person name="Grigoriev I.V."/>
        </authorList>
    </citation>
    <scope>NUCLEOTIDE SEQUENCE [LARGE SCALE GENOMIC DNA]</scope>
    <source>
        <strain evidence="3">Gv29-8 / FGSC 10586</strain>
    </source>
</reference>
<dbReference type="OMA" id="DNETDEW"/>
<protein>
    <submittedName>
        <fullName evidence="2">Uncharacterized protein</fullName>
    </submittedName>
</protein>
<dbReference type="RefSeq" id="XP_013957054.1">
    <property type="nucleotide sequence ID" value="XM_014101579.1"/>
</dbReference>
<evidence type="ECO:0000313" key="2">
    <source>
        <dbReference type="EMBL" id="EHK22845.1"/>
    </source>
</evidence>
<dbReference type="EMBL" id="ABDF02000006">
    <property type="protein sequence ID" value="EHK22845.1"/>
    <property type="molecule type" value="Genomic_DNA"/>
</dbReference>
<feature type="compositionally biased region" description="Pro residues" evidence="1">
    <location>
        <begin position="20"/>
        <end position="78"/>
    </location>
</feature>
<dbReference type="GeneID" id="25791616"/>
<dbReference type="Proteomes" id="UP000007115">
    <property type="component" value="Unassembled WGS sequence"/>
</dbReference>
<dbReference type="VEuPathDB" id="FungiDB:TRIVIDRAFT_222108"/>
<dbReference type="STRING" id="413071.G9MRX7"/>
<keyword evidence="3" id="KW-1185">Reference proteome</keyword>
<dbReference type="AlphaFoldDB" id="G9MRX7"/>
<evidence type="ECO:0000256" key="1">
    <source>
        <dbReference type="SAM" id="MobiDB-lite"/>
    </source>
</evidence>
<feature type="region of interest" description="Disordered" evidence="1">
    <location>
        <begin position="1"/>
        <end position="130"/>
    </location>
</feature>
<sequence length="213" mass="24317">MPKARKRGRGSGAKTRPEGFVPPPTRLPRLRPAPPPAPVRPPTPVPPPPRTPPNQMIPPYQPSPTPLRCPALSPPSTPPRRRHGRSSSLPSTPAPGIFSPTPSSRPPRRPKRARTAKQPADLPALPTLPPLEPPMTEWKPMYKWEFKYDVNQLPWHWQCCRCGMPGMCFDTNLLCLDVNCQHLHCRKCNFFWTYEDDGPFFDAYFDWLRKRDH</sequence>
<feature type="compositionally biased region" description="Low complexity" evidence="1">
    <location>
        <begin position="116"/>
        <end position="125"/>
    </location>
</feature>
<gene>
    <name evidence="2" type="ORF">TRIVIDRAFT_222108</name>
</gene>
<dbReference type="InParanoid" id="G9MRX7"/>
<proteinExistence type="predicted"/>
<name>G9MRX7_HYPVG</name>
<organism evidence="2 3">
    <name type="scientific">Hypocrea virens (strain Gv29-8 / FGSC 10586)</name>
    <name type="common">Gliocladium virens</name>
    <name type="synonym">Trichoderma virens</name>
    <dbReference type="NCBI Taxonomy" id="413071"/>
    <lineage>
        <taxon>Eukaryota</taxon>
        <taxon>Fungi</taxon>
        <taxon>Dikarya</taxon>
        <taxon>Ascomycota</taxon>
        <taxon>Pezizomycotina</taxon>
        <taxon>Sordariomycetes</taxon>
        <taxon>Hypocreomycetidae</taxon>
        <taxon>Hypocreales</taxon>
        <taxon>Hypocreaceae</taxon>
        <taxon>Trichoderma</taxon>
    </lineage>
</organism>
<dbReference type="HOGENOM" id="CLU_1294577_0_0_1"/>
<comment type="caution">
    <text evidence="2">The sequence shown here is derived from an EMBL/GenBank/DDBJ whole genome shotgun (WGS) entry which is preliminary data.</text>
</comment>
<evidence type="ECO:0000313" key="3">
    <source>
        <dbReference type="Proteomes" id="UP000007115"/>
    </source>
</evidence>